<feature type="transmembrane region" description="Helical" evidence="1">
    <location>
        <begin position="534"/>
        <end position="554"/>
    </location>
</feature>
<dbReference type="GO" id="GO:0005886">
    <property type="term" value="C:plasma membrane"/>
    <property type="evidence" value="ECO:0007669"/>
    <property type="project" value="TreeGrafter"/>
</dbReference>
<organism evidence="2 3">
    <name type="scientific">Dyadobacter psychrotolerans</name>
    <dbReference type="NCBI Taxonomy" id="2541721"/>
    <lineage>
        <taxon>Bacteria</taxon>
        <taxon>Pseudomonadati</taxon>
        <taxon>Bacteroidota</taxon>
        <taxon>Cytophagia</taxon>
        <taxon>Cytophagales</taxon>
        <taxon>Spirosomataceae</taxon>
        <taxon>Dyadobacter</taxon>
    </lineage>
</organism>
<dbReference type="SUPFAM" id="SSF82693">
    <property type="entry name" value="Multidrug efflux transporter AcrB pore domain, PN1, PN2, PC1 and PC2 subdomains"/>
    <property type="match status" value="2"/>
</dbReference>
<dbReference type="SUPFAM" id="SSF82714">
    <property type="entry name" value="Multidrug efflux transporter AcrB TolC docking domain, DN and DC subdomains"/>
    <property type="match status" value="2"/>
</dbReference>
<protein>
    <submittedName>
        <fullName evidence="2">Efflux RND transporter permease subunit</fullName>
    </submittedName>
</protein>
<dbReference type="Gene3D" id="3.30.70.1440">
    <property type="entry name" value="Multidrug efflux transporter AcrB pore domain"/>
    <property type="match status" value="1"/>
</dbReference>
<dbReference type="RefSeq" id="WP_131962736.1">
    <property type="nucleotide sequence ID" value="NZ_SMFL01000024.1"/>
</dbReference>
<dbReference type="AlphaFoldDB" id="A0A4R5DB40"/>
<evidence type="ECO:0000256" key="1">
    <source>
        <dbReference type="SAM" id="Phobius"/>
    </source>
</evidence>
<name>A0A4R5DB40_9BACT</name>
<dbReference type="Gene3D" id="3.30.70.1430">
    <property type="entry name" value="Multidrug efflux transporter AcrB pore domain"/>
    <property type="match status" value="2"/>
</dbReference>
<comment type="caution">
    <text evidence="2">The sequence shown here is derived from an EMBL/GenBank/DDBJ whole genome shotgun (WGS) entry which is preliminary data.</text>
</comment>
<feature type="transmembrane region" description="Helical" evidence="1">
    <location>
        <begin position="891"/>
        <end position="911"/>
    </location>
</feature>
<feature type="transmembrane region" description="Helical" evidence="1">
    <location>
        <begin position="917"/>
        <end position="938"/>
    </location>
</feature>
<dbReference type="Gene3D" id="3.30.70.1320">
    <property type="entry name" value="Multidrug efflux transporter AcrB pore domain like"/>
    <property type="match status" value="1"/>
</dbReference>
<feature type="transmembrane region" description="Helical" evidence="1">
    <location>
        <begin position="967"/>
        <end position="983"/>
    </location>
</feature>
<reference evidence="2 3" key="1">
    <citation type="submission" date="2019-03" db="EMBL/GenBank/DDBJ databases">
        <title>Dyadobacter AR-3-6 sp. nov., isolated from arctic soil.</title>
        <authorList>
            <person name="Chaudhary D.K."/>
        </authorList>
    </citation>
    <scope>NUCLEOTIDE SEQUENCE [LARGE SCALE GENOMIC DNA]</scope>
    <source>
        <strain evidence="2 3">AR-3-6</strain>
    </source>
</reference>
<evidence type="ECO:0000313" key="3">
    <source>
        <dbReference type="Proteomes" id="UP000294850"/>
    </source>
</evidence>
<dbReference type="EMBL" id="SMFL01000024">
    <property type="protein sequence ID" value="TDE08714.1"/>
    <property type="molecule type" value="Genomic_DNA"/>
</dbReference>
<feature type="transmembrane region" description="Helical" evidence="1">
    <location>
        <begin position="438"/>
        <end position="461"/>
    </location>
</feature>
<keyword evidence="1" id="KW-1133">Transmembrane helix</keyword>
<dbReference type="PANTHER" id="PTHR32063:SF18">
    <property type="entry name" value="CATION EFFLUX SYSTEM PROTEIN"/>
    <property type="match status" value="1"/>
</dbReference>
<dbReference type="Gene3D" id="1.20.1640.10">
    <property type="entry name" value="Multidrug efflux transporter AcrB transmembrane domain"/>
    <property type="match status" value="2"/>
</dbReference>
<evidence type="ECO:0000313" key="2">
    <source>
        <dbReference type="EMBL" id="TDE08714.1"/>
    </source>
</evidence>
<feature type="transmembrane region" description="Helical" evidence="1">
    <location>
        <begin position="862"/>
        <end position="884"/>
    </location>
</feature>
<dbReference type="SUPFAM" id="SSF82866">
    <property type="entry name" value="Multidrug efflux transporter AcrB transmembrane domain"/>
    <property type="match status" value="2"/>
</dbReference>
<dbReference type="InterPro" id="IPR001036">
    <property type="entry name" value="Acrflvin-R"/>
</dbReference>
<feature type="transmembrane region" description="Helical" evidence="1">
    <location>
        <begin position="467"/>
        <end position="490"/>
    </location>
</feature>
<dbReference type="Proteomes" id="UP000294850">
    <property type="component" value="Unassembled WGS sequence"/>
</dbReference>
<keyword evidence="3" id="KW-1185">Reference proteome</keyword>
<dbReference type="Pfam" id="PF00873">
    <property type="entry name" value="ACR_tran"/>
    <property type="match status" value="1"/>
</dbReference>
<proteinExistence type="predicted"/>
<feature type="transmembrane region" description="Helical" evidence="1">
    <location>
        <begin position="346"/>
        <end position="363"/>
    </location>
</feature>
<accession>A0A4R5DB40</accession>
<dbReference type="PANTHER" id="PTHR32063">
    <property type="match status" value="1"/>
</dbReference>
<feature type="transmembrane region" description="Helical" evidence="1">
    <location>
        <begin position="368"/>
        <end position="388"/>
    </location>
</feature>
<dbReference type="Gene3D" id="3.30.2090.10">
    <property type="entry name" value="Multidrug efflux transporter AcrB TolC docking domain, DN and DC subdomains"/>
    <property type="match status" value="2"/>
</dbReference>
<dbReference type="OrthoDB" id="9798415at2"/>
<dbReference type="InterPro" id="IPR027463">
    <property type="entry name" value="AcrB_DN_DC_subdom"/>
</dbReference>
<feature type="transmembrane region" description="Helical" evidence="1">
    <location>
        <begin position="394"/>
        <end position="418"/>
    </location>
</feature>
<dbReference type="PRINTS" id="PR00702">
    <property type="entry name" value="ACRIFLAVINRP"/>
</dbReference>
<dbReference type="GO" id="GO:0042910">
    <property type="term" value="F:xenobiotic transmembrane transporter activity"/>
    <property type="evidence" value="ECO:0007669"/>
    <property type="project" value="TreeGrafter"/>
</dbReference>
<keyword evidence="1" id="KW-0472">Membrane</keyword>
<sequence>MSNKSNNTIVEWAMRYNAFPKTLAAVFFVVGIYALVNMPRNEFPEFTIRQGIIIGAYPGASSEQVEQQLTKKIEEYLFSFNEVNKSKTYSYSKDGMMYVFVEVADNVNDSDTKAFWNKIKNGVLVLKAQMPREVLGILVNSDFGSTSAVLLAVESKTRPYKSLQQNVEDIEEGLRQVKSLAKITRVGNQNEQVGIYVDNNKLIQYGITSGSLMQALQKEGAITVAGTIQGRILDRPIYLTSFYKTEADIANQIIKSSDGSIIRLRDIASIRREYDEPESYVTANGTKSIVISMEMVAGKNIVHFGEDLDEKLSAIQKTLPSDIKLTKLANQPAVVSESISHFMKEFGFALLGVVIVALIFLPFRVASVAAATIPITIAATLALMHMFGLELNTVTLAALIIVLGIVVDDPIVVIDNHVEKLDHGMGVWDSARQSATELFPSVFTATLAIGATFAPLMFFMTGVAADFISVFPLTIVIALTLSLIISMLLVPHFNTLFIKRGLHNKDKKDGKKSMLDRLQDFFDKHISNAVGHPAITVVLGILSIVVGVGLMARLPQQLFPKVERNQFSVEIYLPNGYSLGQTDSVVKKMEKIMAADARILTYTSFIGTASPRFHTVYAPNLPARNYAQILINTTSEKTTEDILSEYQKKYSDQFPSAYVRLKQLNMVTAPAPIEVRIAGNDIAELKKTARSIKQIAAKQKSITWVRTDYEQMQKSIRLDVKTDEAARMGLSKEDIANVVAMNMQGLLATQIWENGYALDVKVKTNKSVRSEISELAGLSVPVQQSQTIVPLRQVADIAADWHQGQIVRRNGVRTLTVRMDVEQGAVAGRLFEEMRPDIEKIKLAEGGTISYGGEYELQQENMLPMGGSLLVSVIIIFLILVWHFKHLKHALLSLTTMPLSILGASFGLMLMQYPFGFTSFIGLLALCGIVVRNGIILIDFAEELRLKDGFSVKEAAVHAAGRRMRPIFLTSTAAAVGVIPMIASRSSLWGPLGTVICFGLLVSMLLTLFVLPTLYLLFFRGEDHKQVQTEGSNTPL</sequence>
<feature type="transmembrane region" description="Helical" evidence="1">
    <location>
        <begin position="989"/>
        <end position="1018"/>
    </location>
</feature>
<gene>
    <name evidence="2" type="ORF">E0F88_32310</name>
</gene>
<keyword evidence="1" id="KW-0812">Transmembrane</keyword>